<organism evidence="2 3">
    <name type="scientific">Fusarium phyllophilum</name>
    <dbReference type="NCBI Taxonomy" id="47803"/>
    <lineage>
        <taxon>Eukaryota</taxon>
        <taxon>Fungi</taxon>
        <taxon>Dikarya</taxon>
        <taxon>Ascomycota</taxon>
        <taxon>Pezizomycotina</taxon>
        <taxon>Sordariomycetes</taxon>
        <taxon>Hypocreomycetidae</taxon>
        <taxon>Hypocreales</taxon>
        <taxon>Nectriaceae</taxon>
        <taxon>Fusarium</taxon>
        <taxon>Fusarium fujikuroi species complex</taxon>
    </lineage>
</organism>
<evidence type="ECO:0000313" key="3">
    <source>
        <dbReference type="Proteomes" id="UP000582016"/>
    </source>
</evidence>
<dbReference type="PANTHER" id="PTHR42037">
    <property type="match status" value="1"/>
</dbReference>
<dbReference type="PANTHER" id="PTHR42037:SF1">
    <property type="match status" value="1"/>
</dbReference>
<protein>
    <submittedName>
        <fullName evidence="2">Uncharacterized protein</fullName>
    </submittedName>
</protein>
<evidence type="ECO:0000256" key="1">
    <source>
        <dbReference type="SAM" id="MobiDB-lite"/>
    </source>
</evidence>
<dbReference type="Proteomes" id="UP000582016">
    <property type="component" value="Unassembled WGS sequence"/>
</dbReference>
<reference evidence="2 3" key="1">
    <citation type="submission" date="2020-05" db="EMBL/GenBank/DDBJ databases">
        <title>Identification and distribution of gene clusters putatively required for synthesis of sphingolipid metabolism inhibitors in phylogenetically diverse species of the filamentous fungus Fusarium.</title>
        <authorList>
            <person name="Kim H.-S."/>
            <person name="Busman M."/>
            <person name="Brown D.W."/>
            <person name="Divon H."/>
            <person name="Uhlig S."/>
            <person name="Proctor R.H."/>
        </authorList>
    </citation>
    <scope>NUCLEOTIDE SEQUENCE [LARGE SCALE GENOMIC DNA]</scope>
    <source>
        <strain evidence="2 3">NRRL 13617</strain>
    </source>
</reference>
<dbReference type="InterPro" id="IPR027796">
    <property type="entry name" value="OTT_1508_deam-like"/>
</dbReference>
<dbReference type="EMBL" id="JAAOAQ010000705">
    <property type="protein sequence ID" value="KAF5536715.1"/>
    <property type="molecule type" value="Genomic_DNA"/>
</dbReference>
<proteinExistence type="predicted"/>
<feature type="compositionally biased region" description="Polar residues" evidence="1">
    <location>
        <begin position="478"/>
        <end position="487"/>
    </location>
</feature>
<dbReference type="Pfam" id="PF14441">
    <property type="entry name" value="OTT_1508_deam"/>
    <property type="match status" value="1"/>
</dbReference>
<sequence>MNKKGQLVHVKGGALERFVLHSTLLGLIDPIRGRPTRSTLDENPDGSFLGAWQLQQKFLDSFALICSTSNSGAKTATAVCLEIHDKIGNILRLARNYGLIPEDLAGLERVLQVLQEVSRKGMRSFENQINLTDMASDAGKPSLQAETEILQLVAELDKGRILPIAERIEKRGICQFLQKTQSGVHYRQLQPEKFKIWLESCPFLAPPSRIQDWTCATIVRLIHWASEARWQYAEQLRNLLKLDESQSQAWLDNLHKVARYHSAIKSMVKFAVKEPGIFVNIAIRPINAPDPYRFKFPRDEAPLLTVVSTLVGKDTSSTMEKLEKHLGAHDVETRLRGVCPTKLTLHAEMQMVVFYEGNPGLAPHLRLIGTSKKACFLCDKYLRHHSLRLQASACHQKIYPSWMPPPYYNVPGNSAQLPFIKLSRDIEKLTRQELKSALTAPRRPPNYDSTAGPSLTLTATVPTELGSLQRPQERSAVQDESSSEGSD</sequence>
<dbReference type="OrthoDB" id="4851849at2759"/>
<accession>A0A8H5IGA3</accession>
<evidence type="ECO:0000313" key="2">
    <source>
        <dbReference type="EMBL" id="KAF5536715.1"/>
    </source>
</evidence>
<gene>
    <name evidence="2" type="ORF">FPHYL_12925</name>
</gene>
<dbReference type="AlphaFoldDB" id="A0A8H5IGA3"/>
<feature type="compositionally biased region" description="Polar residues" evidence="1">
    <location>
        <begin position="447"/>
        <end position="461"/>
    </location>
</feature>
<name>A0A8H5IGA3_9HYPO</name>
<keyword evidence="3" id="KW-1185">Reference proteome</keyword>
<comment type="caution">
    <text evidence="2">The sequence shown here is derived from an EMBL/GenBank/DDBJ whole genome shotgun (WGS) entry which is preliminary data.</text>
</comment>
<feature type="region of interest" description="Disordered" evidence="1">
    <location>
        <begin position="436"/>
        <end position="487"/>
    </location>
</feature>